<dbReference type="InterPro" id="IPR044552">
    <property type="entry name" value="GLIP1-5/GLL25"/>
</dbReference>
<sequence length="384" mass="41304">MALESTKFFPAAVLLIAIIASLASAQYNLPSVPALFILGDGTVDAGTNTYVNSTYQASVSPYGETFFGHAAGRFTNGRTLADFLAQSLGLPLVPPFVQPLGDHRHGANFASAGSGLLDSTGTSRGVVSFKKQLQQLSSVMEVFKWRGKSNAETMLSESVFVISTGADDIANYISQPSMKIPEQQFVQSLIATYKSGIETLYNHGARKIVVVELGPVGCFPQSKLAASRSSQGFRRFDCLEAANTLAKDVNAGLDDLAKTLSSQLTGIQLIVLKPYDLLMSTIRVPRASVGFVNSVDACCGAGPFNAAESCADSYTQRTSEYQPFLCPNPATYMFFDAAHFSEAAYLMMFKNFWHGDQSVATPFNLKDLFAGNAVPFPPLPPRFT</sequence>
<accession>D8QU87</accession>
<dbReference type="eggNOG" id="ENOG502SMWC">
    <property type="taxonomic scope" value="Eukaryota"/>
</dbReference>
<dbReference type="InterPro" id="IPR035669">
    <property type="entry name" value="SGNH_plant_lipase-like"/>
</dbReference>
<dbReference type="InterPro" id="IPR036514">
    <property type="entry name" value="SGNH_hydro_sf"/>
</dbReference>
<proteinExistence type="inferred from homology"/>
<keyword evidence="5" id="KW-1185">Reference proteome</keyword>
<dbReference type="STRING" id="88036.D8QU87"/>
<dbReference type="Gramene" id="EFJ36257">
    <property type="protein sequence ID" value="EFJ36257"/>
    <property type="gene ID" value="SELMODRAFT_79117"/>
</dbReference>
<dbReference type="SUPFAM" id="SSF52266">
    <property type="entry name" value="SGNH hydrolase"/>
    <property type="match status" value="1"/>
</dbReference>
<feature type="signal peptide" evidence="3">
    <location>
        <begin position="1"/>
        <end position="25"/>
    </location>
</feature>
<dbReference type="EMBL" id="GL377567">
    <property type="protein sequence ID" value="EFJ36257.1"/>
    <property type="molecule type" value="Genomic_DNA"/>
</dbReference>
<dbReference type="OMA" id="ELAPNEC"/>
<dbReference type="HOGENOM" id="CLU_015101_0_2_1"/>
<evidence type="ECO:0000256" key="2">
    <source>
        <dbReference type="ARBA" id="ARBA00022729"/>
    </source>
</evidence>
<protein>
    <submittedName>
        <fullName evidence="4">Uncharacterized protein</fullName>
    </submittedName>
</protein>
<evidence type="ECO:0000313" key="5">
    <source>
        <dbReference type="Proteomes" id="UP000001514"/>
    </source>
</evidence>
<dbReference type="Proteomes" id="UP000001514">
    <property type="component" value="Unassembled WGS sequence"/>
</dbReference>
<comment type="similarity">
    <text evidence="1">Belongs to the 'GDSL' lipolytic enzyme family.</text>
</comment>
<name>D8QU87_SELML</name>
<reference evidence="4 5" key="1">
    <citation type="journal article" date="2011" name="Science">
        <title>The Selaginella genome identifies genetic changes associated with the evolution of vascular plants.</title>
        <authorList>
            <person name="Banks J.A."/>
            <person name="Nishiyama T."/>
            <person name="Hasebe M."/>
            <person name="Bowman J.L."/>
            <person name="Gribskov M."/>
            <person name="dePamphilis C."/>
            <person name="Albert V.A."/>
            <person name="Aono N."/>
            <person name="Aoyama T."/>
            <person name="Ambrose B.A."/>
            <person name="Ashton N.W."/>
            <person name="Axtell M.J."/>
            <person name="Barker E."/>
            <person name="Barker M.S."/>
            <person name="Bennetzen J.L."/>
            <person name="Bonawitz N.D."/>
            <person name="Chapple C."/>
            <person name="Cheng C."/>
            <person name="Correa L.G."/>
            <person name="Dacre M."/>
            <person name="DeBarry J."/>
            <person name="Dreyer I."/>
            <person name="Elias M."/>
            <person name="Engstrom E.M."/>
            <person name="Estelle M."/>
            <person name="Feng L."/>
            <person name="Finet C."/>
            <person name="Floyd S.K."/>
            <person name="Frommer W.B."/>
            <person name="Fujita T."/>
            <person name="Gramzow L."/>
            <person name="Gutensohn M."/>
            <person name="Harholt J."/>
            <person name="Hattori M."/>
            <person name="Heyl A."/>
            <person name="Hirai T."/>
            <person name="Hiwatashi Y."/>
            <person name="Ishikawa M."/>
            <person name="Iwata M."/>
            <person name="Karol K.G."/>
            <person name="Koehler B."/>
            <person name="Kolukisaoglu U."/>
            <person name="Kubo M."/>
            <person name="Kurata T."/>
            <person name="Lalonde S."/>
            <person name="Li K."/>
            <person name="Li Y."/>
            <person name="Litt A."/>
            <person name="Lyons E."/>
            <person name="Manning G."/>
            <person name="Maruyama T."/>
            <person name="Michael T.P."/>
            <person name="Mikami K."/>
            <person name="Miyazaki S."/>
            <person name="Morinaga S."/>
            <person name="Murata T."/>
            <person name="Mueller-Roeber B."/>
            <person name="Nelson D.R."/>
            <person name="Obara M."/>
            <person name="Oguri Y."/>
            <person name="Olmstead R.G."/>
            <person name="Onodera N."/>
            <person name="Petersen B.L."/>
            <person name="Pils B."/>
            <person name="Prigge M."/>
            <person name="Rensing S.A."/>
            <person name="Riano-Pachon D.M."/>
            <person name="Roberts A.W."/>
            <person name="Sato Y."/>
            <person name="Scheller H.V."/>
            <person name="Schulz B."/>
            <person name="Schulz C."/>
            <person name="Shakirov E.V."/>
            <person name="Shibagaki N."/>
            <person name="Shinohara N."/>
            <person name="Shippen D.E."/>
            <person name="Soerensen I."/>
            <person name="Sotooka R."/>
            <person name="Sugimoto N."/>
            <person name="Sugita M."/>
            <person name="Sumikawa N."/>
            <person name="Tanurdzic M."/>
            <person name="Theissen G."/>
            <person name="Ulvskov P."/>
            <person name="Wakazuki S."/>
            <person name="Weng J.K."/>
            <person name="Willats W.W."/>
            <person name="Wipf D."/>
            <person name="Wolf P.G."/>
            <person name="Yang L."/>
            <person name="Zimmer A.D."/>
            <person name="Zhu Q."/>
            <person name="Mitros T."/>
            <person name="Hellsten U."/>
            <person name="Loque D."/>
            <person name="Otillar R."/>
            <person name="Salamov A."/>
            <person name="Schmutz J."/>
            <person name="Shapiro H."/>
            <person name="Lindquist E."/>
            <person name="Lucas S."/>
            <person name="Rokhsar D."/>
            <person name="Grigoriev I.V."/>
        </authorList>
    </citation>
    <scope>NUCLEOTIDE SEQUENCE [LARGE SCALE GENOMIC DNA]</scope>
</reference>
<keyword evidence="2 3" id="KW-0732">Signal</keyword>
<evidence type="ECO:0000256" key="3">
    <source>
        <dbReference type="SAM" id="SignalP"/>
    </source>
</evidence>
<dbReference type="CDD" id="cd01837">
    <property type="entry name" value="SGNH_plant_lipase_like"/>
    <property type="match status" value="1"/>
</dbReference>
<dbReference type="Gene3D" id="3.40.50.1110">
    <property type="entry name" value="SGNH hydrolase"/>
    <property type="match status" value="1"/>
</dbReference>
<evidence type="ECO:0000313" key="4">
    <source>
        <dbReference type="EMBL" id="EFJ36257.1"/>
    </source>
</evidence>
<dbReference type="GO" id="GO:0016788">
    <property type="term" value="F:hydrolase activity, acting on ester bonds"/>
    <property type="evidence" value="ECO:0007669"/>
    <property type="project" value="InterPro"/>
</dbReference>
<gene>
    <name evidence="4" type="ORF">SELMODRAFT_79117</name>
</gene>
<dbReference type="AlphaFoldDB" id="D8QU87"/>
<dbReference type="KEGG" id="smo:SELMODRAFT_79117"/>
<dbReference type="InParanoid" id="D8QU87"/>
<dbReference type="PANTHER" id="PTHR45966:SF37">
    <property type="entry name" value="GDSL ESTERASE_LIPASE"/>
    <property type="match status" value="1"/>
</dbReference>
<evidence type="ECO:0000256" key="1">
    <source>
        <dbReference type="ARBA" id="ARBA00008668"/>
    </source>
</evidence>
<organism evidence="5">
    <name type="scientific">Selaginella moellendorffii</name>
    <name type="common">Spikemoss</name>
    <dbReference type="NCBI Taxonomy" id="88036"/>
    <lineage>
        <taxon>Eukaryota</taxon>
        <taxon>Viridiplantae</taxon>
        <taxon>Streptophyta</taxon>
        <taxon>Embryophyta</taxon>
        <taxon>Tracheophyta</taxon>
        <taxon>Lycopodiopsida</taxon>
        <taxon>Selaginellales</taxon>
        <taxon>Selaginellaceae</taxon>
        <taxon>Selaginella</taxon>
    </lineage>
</organism>
<dbReference type="InterPro" id="IPR001087">
    <property type="entry name" value="GDSL"/>
</dbReference>
<dbReference type="Pfam" id="PF00657">
    <property type="entry name" value="Lipase_GDSL"/>
    <property type="match status" value="1"/>
</dbReference>
<feature type="chain" id="PRO_5003121229" evidence="3">
    <location>
        <begin position="26"/>
        <end position="384"/>
    </location>
</feature>
<dbReference type="PANTHER" id="PTHR45966">
    <property type="entry name" value="GDSL-LIKE LIPASE/ACYLHYDROLASE"/>
    <property type="match status" value="1"/>
</dbReference>